<protein>
    <submittedName>
        <fullName evidence="1">Uncharacterized protein</fullName>
    </submittedName>
</protein>
<organism evidence="1 2">
    <name type="scientific">Roseburia amylophila</name>
    <dbReference type="NCBI Taxonomy" id="2981794"/>
    <lineage>
        <taxon>Bacteria</taxon>
        <taxon>Bacillati</taxon>
        <taxon>Bacillota</taxon>
        <taxon>Clostridia</taxon>
        <taxon>Lachnospirales</taxon>
        <taxon>Lachnospiraceae</taxon>
        <taxon>Roseburia</taxon>
    </lineage>
</organism>
<proteinExistence type="predicted"/>
<evidence type="ECO:0000313" key="1">
    <source>
        <dbReference type="EMBL" id="MCC2240903.1"/>
    </source>
</evidence>
<gene>
    <name evidence="1" type="ORF">LKD47_01125</name>
</gene>
<evidence type="ECO:0000313" key="2">
    <source>
        <dbReference type="Proteomes" id="UP001198893"/>
    </source>
</evidence>
<dbReference type="Proteomes" id="UP001198893">
    <property type="component" value="Unassembled WGS sequence"/>
</dbReference>
<dbReference type="RefSeq" id="WP_227709440.1">
    <property type="nucleotide sequence ID" value="NZ_JAJEQW010000001.1"/>
</dbReference>
<name>A0AAW4W810_9FIRM</name>
<reference evidence="1" key="1">
    <citation type="submission" date="2021-10" db="EMBL/GenBank/DDBJ databases">
        <title>Anaerobic single-cell dispensing facilitates the cultivation of human gut bacteria.</title>
        <authorList>
            <person name="Afrizal A."/>
        </authorList>
    </citation>
    <scope>NUCLEOTIDE SEQUENCE</scope>
    <source>
        <strain evidence="1">CLA-AA-H204</strain>
    </source>
</reference>
<dbReference type="AlphaFoldDB" id="A0AAW4W810"/>
<dbReference type="EMBL" id="JAJEQW010000001">
    <property type="protein sequence ID" value="MCC2240903.1"/>
    <property type="molecule type" value="Genomic_DNA"/>
</dbReference>
<accession>A0AAW4W810</accession>
<comment type="caution">
    <text evidence="1">The sequence shown here is derived from an EMBL/GenBank/DDBJ whole genome shotgun (WGS) entry which is preliminary data.</text>
</comment>
<sequence length="47" mass="5059">MKFYVGGNKIVDKNNNSIFGWSAVCKDGILVENGNKELPMAGSAGRK</sequence>